<dbReference type="SUPFAM" id="SSF52402">
    <property type="entry name" value="Adenine nucleotide alpha hydrolases-like"/>
    <property type="match status" value="1"/>
</dbReference>
<dbReference type="Pfam" id="PF01171">
    <property type="entry name" value="ATP_bind_3"/>
    <property type="match status" value="1"/>
</dbReference>
<dbReference type="Proteomes" id="UP000244173">
    <property type="component" value="Chromosome"/>
</dbReference>
<dbReference type="RefSeq" id="WP_107888560.1">
    <property type="nucleotide sequence ID" value="NZ_CP028519.1"/>
</dbReference>
<dbReference type="SUPFAM" id="SSF56037">
    <property type="entry name" value="PheT/TilS domain"/>
    <property type="match status" value="1"/>
</dbReference>
<dbReference type="Pfam" id="PF11734">
    <property type="entry name" value="TilS_C"/>
    <property type="match status" value="1"/>
</dbReference>
<comment type="subcellular location">
    <subcellularLocation>
        <location evidence="1 8">Cytoplasm</location>
    </subcellularLocation>
</comment>
<evidence type="ECO:0000256" key="4">
    <source>
        <dbReference type="ARBA" id="ARBA00022694"/>
    </source>
</evidence>
<dbReference type="AlphaFoldDB" id="A0A2U3TH92"/>
<dbReference type="NCBIfam" id="TIGR02432">
    <property type="entry name" value="lysidine_TilS_N"/>
    <property type="match status" value="1"/>
</dbReference>
<dbReference type="GO" id="GO:0006400">
    <property type="term" value="P:tRNA modification"/>
    <property type="evidence" value="ECO:0007669"/>
    <property type="project" value="UniProtKB-UniRule"/>
</dbReference>
<dbReference type="OrthoDB" id="9807403at2"/>
<name>A0A2U3TH92_9NEIS</name>
<accession>A0A2U3TH92</accession>
<comment type="domain">
    <text evidence="8">The N-terminal region contains the highly conserved SGGXDS motif, predicted to be a P-loop motif involved in ATP binding.</text>
</comment>
<dbReference type="GO" id="GO:0032267">
    <property type="term" value="F:tRNA(Ile)-lysidine synthase activity"/>
    <property type="evidence" value="ECO:0007669"/>
    <property type="project" value="UniProtKB-EC"/>
</dbReference>
<dbReference type="Gene3D" id="3.40.50.620">
    <property type="entry name" value="HUPs"/>
    <property type="match status" value="1"/>
</dbReference>
<keyword evidence="2 8" id="KW-0963">Cytoplasm</keyword>
<dbReference type="HAMAP" id="MF_01161">
    <property type="entry name" value="tRNA_Ile_lys_synt"/>
    <property type="match status" value="1"/>
</dbReference>
<evidence type="ECO:0000256" key="7">
    <source>
        <dbReference type="ARBA" id="ARBA00048539"/>
    </source>
</evidence>
<feature type="domain" description="Lysidine-tRNA(Ile) synthetase C-terminal" evidence="9">
    <location>
        <begin position="373"/>
        <end position="444"/>
    </location>
</feature>
<evidence type="ECO:0000256" key="3">
    <source>
        <dbReference type="ARBA" id="ARBA00022598"/>
    </source>
</evidence>
<reference evidence="10 11" key="1">
    <citation type="submission" date="2018-04" db="EMBL/GenBank/DDBJ databases">
        <title>Denitrifier Microvirgula.</title>
        <authorList>
            <person name="Anderson E."/>
            <person name="Jang J."/>
            <person name="Ishii S."/>
        </authorList>
    </citation>
    <scope>NUCLEOTIDE SEQUENCE [LARGE SCALE GENOMIC DNA]</scope>
    <source>
        <strain evidence="10 11">BE2.4</strain>
    </source>
</reference>
<protein>
    <recommendedName>
        <fullName evidence="8">tRNA(Ile)-lysidine synthase</fullName>
        <ecNumber evidence="8">6.3.4.19</ecNumber>
    </recommendedName>
    <alternativeName>
        <fullName evidence="8">tRNA(Ile)-2-lysyl-cytidine synthase</fullName>
    </alternativeName>
    <alternativeName>
        <fullName evidence="8">tRNA(Ile)-lysidine synthetase</fullName>
    </alternativeName>
</protein>
<dbReference type="EMBL" id="CP028519">
    <property type="protein sequence ID" value="AVY92775.1"/>
    <property type="molecule type" value="Genomic_DNA"/>
</dbReference>
<dbReference type="SMART" id="SM00977">
    <property type="entry name" value="TilS_C"/>
    <property type="match status" value="1"/>
</dbReference>
<dbReference type="NCBIfam" id="TIGR02433">
    <property type="entry name" value="lysidine_TilS_C"/>
    <property type="match status" value="1"/>
</dbReference>
<sequence length="449" mass="47763">MDASRKKTPPDAPDAPLAAVAAAIATHWPETLLRSGQSHVEVALSGGVDSVVLLCALSSLATARGVRLTAVHVHHGLSPNADHWAAFCTALCARLQVPLRIERVRVDRGGGSLEAAARHARYRAIAAGGADVVALAHHADDLAETVLLQALRGGGARALAAMPVLRQSGHGGWLWRPLLQLARADIEQAARRAGLDWIEDESNADPRYRRNAIRHQLVPVLANHFPDYRRQLARTAARAADEAAVLADVAASTLPGLTGADGALALTPLLQRSPPWQRLLLAAYLERQAVSVSPALLETLLAQAAHGFELRVGDRVLLGYRGTLLVRPDGPLPSVTLILPLVEGEVSLPGWPGTLRLSRQAVGGVALADGSRVEVRPPADGETLAQGVGHKACRKLWQEAGLAPWRRQRWPRLWADGALLALPGIAVASDRLARPGETGWAFGWVESGQ</sequence>
<keyword evidence="3 8" id="KW-0436">Ligase</keyword>
<keyword evidence="4 8" id="KW-0819">tRNA processing</keyword>
<dbReference type="EC" id="6.3.4.19" evidence="8"/>
<evidence type="ECO:0000256" key="5">
    <source>
        <dbReference type="ARBA" id="ARBA00022741"/>
    </source>
</evidence>
<dbReference type="GO" id="GO:0005524">
    <property type="term" value="F:ATP binding"/>
    <property type="evidence" value="ECO:0007669"/>
    <property type="project" value="UniProtKB-UniRule"/>
</dbReference>
<dbReference type="SUPFAM" id="SSF82829">
    <property type="entry name" value="MesJ substrate recognition domain-like"/>
    <property type="match status" value="1"/>
</dbReference>
<dbReference type="GO" id="GO:0005737">
    <property type="term" value="C:cytoplasm"/>
    <property type="evidence" value="ECO:0007669"/>
    <property type="project" value="UniProtKB-SubCell"/>
</dbReference>
<dbReference type="InterPro" id="IPR012796">
    <property type="entry name" value="Lysidine-tRNA-synth_C"/>
</dbReference>
<dbReference type="InterPro" id="IPR012094">
    <property type="entry name" value="tRNA_Ile_lys_synt"/>
</dbReference>
<evidence type="ECO:0000256" key="1">
    <source>
        <dbReference type="ARBA" id="ARBA00004496"/>
    </source>
</evidence>
<dbReference type="PANTHER" id="PTHR43033">
    <property type="entry name" value="TRNA(ILE)-LYSIDINE SYNTHASE-RELATED"/>
    <property type="match status" value="1"/>
</dbReference>
<keyword evidence="5 8" id="KW-0547">Nucleotide-binding</keyword>
<keyword evidence="11" id="KW-1185">Reference proteome</keyword>
<dbReference type="CDD" id="cd01992">
    <property type="entry name" value="TilS_N"/>
    <property type="match status" value="1"/>
</dbReference>
<evidence type="ECO:0000256" key="8">
    <source>
        <dbReference type="HAMAP-Rule" id="MF_01161"/>
    </source>
</evidence>
<evidence type="ECO:0000256" key="6">
    <source>
        <dbReference type="ARBA" id="ARBA00022840"/>
    </source>
</evidence>
<evidence type="ECO:0000313" key="11">
    <source>
        <dbReference type="Proteomes" id="UP000244173"/>
    </source>
</evidence>
<evidence type="ECO:0000259" key="9">
    <source>
        <dbReference type="SMART" id="SM00977"/>
    </source>
</evidence>
<comment type="function">
    <text evidence="8">Ligates lysine onto the cytidine present at position 34 of the AUA codon-specific tRNA(Ile) that contains the anticodon CAU, in an ATP-dependent manner. Cytidine is converted to lysidine, thus changing the amino acid specificity of the tRNA from methionine to isoleucine.</text>
</comment>
<comment type="catalytic activity">
    <reaction evidence="7 8">
        <text>cytidine(34) in tRNA(Ile2) + L-lysine + ATP = lysidine(34) in tRNA(Ile2) + AMP + diphosphate + H(+)</text>
        <dbReference type="Rhea" id="RHEA:43744"/>
        <dbReference type="Rhea" id="RHEA-COMP:10625"/>
        <dbReference type="Rhea" id="RHEA-COMP:10670"/>
        <dbReference type="ChEBI" id="CHEBI:15378"/>
        <dbReference type="ChEBI" id="CHEBI:30616"/>
        <dbReference type="ChEBI" id="CHEBI:32551"/>
        <dbReference type="ChEBI" id="CHEBI:33019"/>
        <dbReference type="ChEBI" id="CHEBI:82748"/>
        <dbReference type="ChEBI" id="CHEBI:83665"/>
        <dbReference type="ChEBI" id="CHEBI:456215"/>
        <dbReference type="EC" id="6.3.4.19"/>
    </reaction>
</comment>
<comment type="similarity">
    <text evidence="8">Belongs to the tRNA(Ile)-lysidine synthase family.</text>
</comment>
<feature type="binding site" evidence="8">
    <location>
        <begin position="45"/>
        <end position="50"/>
    </location>
    <ligand>
        <name>ATP</name>
        <dbReference type="ChEBI" id="CHEBI:30616"/>
    </ligand>
</feature>
<evidence type="ECO:0000313" key="10">
    <source>
        <dbReference type="EMBL" id="AVY92775.1"/>
    </source>
</evidence>
<keyword evidence="6 8" id="KW-0067">ATP-binding</keyword>
<gene>
    <name evidence="8 10" type="primary">tilS</name>
    <name evidence="10" type="ORF">DAI18_00980</name>
</gene>
<dbReference type="STRING" id="1122240.GCA_000620105_00711"/>
<dbReference type="InterPro" id="IPR011063">
    <property type="entry name" value="TilS/TtcA_N"/>
</dbReference>
<proteinExistence type="inferred from homology"/>
<dbReference type="InterPro" id="IPR012795">
    <property type="entry name" value="tRNA_Ile_lys_synt_N"/>
</dbReference>
<dbReference type="PANTHER" id="PTHR43033:SF1">
    <property type="entry name" value="TRNA(ILE)-LYSIDINE SYNTHASE-RELATED"/>
    <property type="match status" value="1"/>
</dbReference>
<organism evidence="10 11">
    <name type="scientific">Microvirgula aerodenitrificans</name>
    <dbReference type="NCBI Taxonomy" id="57480"/>
    <lineage>
        <taxon>Bacteria</taxon>
        <taxon>Pseudomonadati</taxon>
        <taxon>Pseudomonadota</taxon>
        <taxon>Betaproteobacteria</taxon>
        <taxon>Neisseriales</taxon>
        <taxon>Aquaspirillaceae</taxon>
        <taxon>Microvirgula</taxon>
    </lineage>
</organism>
<dbReference type="InterPro" id="IPR014729">
    <property type="entry name" value="Rossmann-like_a/b/a_fold"/>
</dbReference>
<dbReference type="KEGG" id="maer:DAI18_00980"/>
<evidence type="ECO:0000256" key="2">
    <source>
        <dbReference type="ARBA" id="ARBA00022490"/>
    </source>
</evidence>